<evidence type="ECO:0000313" key="1">
    <source>
        <dbReference type="EMBL" id="ADB57326.1"/>
    </source>
</evidence>
<name>D2RGA1_ARCPA</name>
<reference evidence="1 2" key="1">
    <citation type="journal article" date="2010" name="Stand. Genomic Sci.">
        <title>Complete genome sequence of Archaeoglobus profundus type strain (AV18).</title>
        <authorList>
            <person name="von Jan M."/>
            <person name="Lapidus A."/>
            <person name="Del Rio T.G."/>
            <person name="Copeland A."/>
            <person name="Tice H."/>
            <person name="Cheng J.F."/>
            <person name="Lucas S."/>
            <person name="Chen F."/>
            <person name="Nolan M."/>
            <person name="Goodwin L."/>
            <person name="Han C."/>
            <person name="Pitluck S."/>
            <person name="Liolios K."/>
            <person name="Ivanova N."/>
            <person name="Mavromatis K."/>
            <person name="Ovchinnikova G."/>
            <person name="Chertkov O."/>
            <person name="Pati A."/>
            <person name="Chen A."/>
            <person name="Palaniappan K."/>
            <person name="Land M."/>
            <person name="Hauser L."/>
            <person name="Chang Y.J."/>
            <person name="Jeffries C.D."/>
            <person name="Saunders E."/>
            <person name="Brettin T."/>
            <person name="Detter J.C."/>
            <person name="Chain P."/>
            <person name="Eichinger K."/>
            <person name="Huber H."/>
            <person name="Spring S."/>
            <person name="Rohde M."/>
            <person name="Goker M."/>
            <person name="Wirth R."/>
            <person name="Woyke T."/>
            <person name="Bristow J."/>
            <person name="Eisen J.A."/>
            <person name="Markowitz V."/>
            <person name="Hugenholtz P."/>
            <person name="Kyrpides N.C."/>
            <person name="Klenk H.P."/>
        </authorList>
    </citation>
    <scope>NUCLEOTIDE SEQUENCE [LARGE SCALE GENOMIC DNA]</scope>
    <source>
        <strain evidence="2">DSM 5631 / JCM 9629 / NBRC 100127 / Av18</strain>
    </source>
</reference>
<dbReference type="eggNOG" id="arCOG10161">
    <property type="taxonomic scope" value="Archaea"/>
</dbReference>
<dbReference type="Proteomes" id="UP000001901">
    <property type="component" value="Chromosome"/>
</dbReference>
<dbReference type="STRING" id="572546.Arcpr_0256"/>
<protein>
    <submittedName>
        <fullName evidence="1">Uncharacterized protein</fullName>
    </submittedName>
</protein>
<dbReference type="RefSeq" id="WP_012939662.1">
    <property type="nucleotide sequence ID" value="NC_013741.1"/>
</dbReference>
<gene>
    <name evidence="1" type="ordered locus">Arcpr_0256</name>
</gene>
<dbReference type="EMBL" id="CP001857">
    <property type="protein sequence ID" value="ADB57326.1"/>
    <property type="molecule type" value="Genomic_DNA"/>
</dbReference>
<accession>D2RGA1</accession>
<dbReference type="KEGG" id="apo:Arcpr_0256"/>
<organism evidence="1 2">
    <name type="scientific">Archaeoglobus profundus (strain DSM 5631 / JCM 9629 / NBRC 100127 / Av18)</name>
    <dbReference type="NCBI Taxonomy" id="572546"/>
    <lineage>
        <taxon>Archaea</taxon>
        <taxon>Methanobacteriati</taxon>
        <taxon>Methanobacteriota</taxon>
        <taxon>Archaeoglobi</taxon>
        <taxon>Archaeoglobales</taxon>
        <taxon>Archaeoglobaceae</taxon>
        <taxon>Archaeoglobus</taxon>
    </lineage>
</organism>
<dbReference type="HOGENOM" id="CLU_699437_0_0_2"/>
<dbReference type="AlphaFoldDB" id="D2RGA1"/>
<dbReference type="GeneID" id="8738907"/>
<proteinExistence type="predicted"/>
<sequence length="394" mass="45282">MRLILEYIKDSVKEAGLRPKLYYRTSLGWVDVLCLGREKLICDISMHPNAERYRKLGKCVVVTNFKNVEDDVIFTTLDNVHRAFSTVLSKDFTPYEDWLKSYVDRDKAFYEKAFAFMCDRYGRTIGKKLIEAIVFLYTAGQALESTEQKVPYSALFPYLNEMGLIVRETKEIVKPKNITASLTLDGVRIAKCAIYDRIDEGKIYKIAKKFGFGKLFVAVMGLSDRRGMVVRDIDFESTSNFYDLIARIDAHSLIKLARGRTPLEGLCSALCYTVLYNDVVELFEELARMGLAFRCPVHDVYGTFLGVVYRTPREVASVLSSMSFCEIDRSYVERFKEIVDMSQKRFGRGVEFDRALELGVVEVREGGIKLNEKFENFVKVRLAKLLSEVYEEIE</sequence>
<keyword evidence="2" id="KW-1185">Reference proteome</keyword>
<dbReference type="PaxDb" id="572546-Arcpr_0256"/>
<evidence type="ECO:0000313" key="2">
    <source>
        <dbReference type="Proteomes" id="UP000001901"/>
    </source>
</evidence>